<dbReference type="InterPro" id="IPR053155">
    <property type="entry name" value="F-pilin_assembly_TraC"/>
</dbReference>
<protein>
    <recommendedName>
        <fullName evidence="1">TraG P-loop domain-containing protein</fullName>
    </recommendedName>
</protein>
<dbReference type="PANTHER" id="PTHR38467:SF1">
    <property type="entry name" value="CONJUGATIVE TRANSFER: ASSEMBLY"/>
    <property type="match status" value="1"/>
</dbReference>
<dbReference type="OrthoDB" id="596266at2"/>
<dbReference type="Proteomes" id="UP000219559">
    <property type="component" value="Unassembled WGS sequence"/>
</dbReference>
<dbReference type="EMBL" id="NBWU01000002">
    <property type="protein sequence ID" value="PCE64972.1"/>
    <property type="molecule type" value="Genomic_DNA"/>
</dbReference>
<proteinExistence type="predicted"/>
<dbReference type="InterPro" id="IPR027417">
    <property type="entry name" value="P-loop_NTPase"/>
</dbReference>
<dbReference type="Gene3D" id="3.40.50.300">
    <property type="entry name" value="P-loop containing nucleotide triphosphate hydrolases"/>
    <property type="match status" value="1"/>
</dbReference>
<dbReference type="InterPro" id="IPR043964">
    <property type="entry name" value="P-loop_TraG"/>
</dbReference>
<dbReference type="Pfam" id="PF19044">
    <property type="entry name" value="P-loop_TraG"/>
    <property type="match status" value="1"/>
</dbReference>
<dbReference type="NCBIfam" id="TIGR03783">
    <property type="entry name" value="Bac_Flav_CT_G"/>
    <property type="match status" value="1"/>
</dbReference>
<dbReference type="PANTHER" id="PTHR38467">
    <property type="match status" value="1"/>
</dbReference>
<comment type="caution">
    <text evidence="2">The sequence shown here is derived from an EMBL/GenBank/DDBJ whole genome shotgun (WGS) entry which is preliminary data.</text>
</comment>
<organism evidence="2 3">
    <name type="scientific">Sediminicola luteus</name>
    <dbReference type="NCBI Taxonomy" id="319238"/>
    <lineage>
        <taxon>Bacteria</taxon>
        <taxon>Pseudomonadati</taxon>
        <taxon>Bacteroidota</taxon>
        <taxon>Flavobacteriia</taxon>
        <taxon>Flavobacteriales</taxon>
        <taxon>Flavobacteriaceae</taxon>
        <taxon>Sediminicola</taxon>
    </lineage>
</organism>
<evidence type="ECO:0000259" key="1">
    <source>
        <dbReference type="Pfam" id="PF19044"/>
    </source>
</evidence>
<evidence type="ECO:0000313" key="2">
    <source>
        <dbReference type="EMBL" id="PCE64972.1"/>
    </source>
</evidence>
<evidence type="ECO:0000313" key="3">
    <source>
        <dbReference type="Proteomes" id="UP000219559"/>
    </source>
</evidence>
<feature type="domain" description="TraG P-loop" evidence="1">
    <location>
        <begin position="415"/>
        <end position="834"/>
    </location>
</feature>
<dbReference type="Gene3D" id="1.10.8.730">
    <property type="match status" value="1"/>
</dbReference>
<accession>A0A2A4GB41</accession>
<reference evidence="2 3" key="1">
    <citation type="submission" date="2017-04" db="EMBL/GenBank/DDBJ databases">
        <title>A new member of the family Flavobacteriaceae isolated from ascidians.</title>
        <authorList>
            <person name="Chen L."/>
        </authorList>
    </citation>
    <scope>NUCLEOTIDE SEQUENCE [LARGE SCALE GENOMIC DNA]</scope>
    <source>
        <strain evidence="2 3">HQA918</strain>
    </source>
</reference>
<dbReference type="SUPFAM" id="SSF52540">
    <property type="entry name" value="P-loop containing nucleoside triphosphate hydrolases"/>
    <property type="match status" value="1"/>
</dbReference>
<dbReference type="InterPro" id="IPR022509">
    <property type="entry name" value="Conjugation_ATPase_TraG"/>
</dbReference>
<dbReference type="RefSeq" id="WP_097440251.1">
    <property type="nucleotide sequence ID" value="NZ_KZ300476.1"/>
</dbReference>
<dbReference type="AlphaFoldDB" id="A0A2A4GB41"/>
<name>A0A2A4GB41_9FLAO</name>
<sequence>MDTLSLMDAFPIYGYESPILVSKEKGCLCIPLELKLPEIFSLDKNDYAKFNRLFANIITTLGENTLVHKQDLFLTDRYKLDKTRVDKDFFELEDELHFVNRPFLKHRCFLGLHLVPKNYFKCNPLSANGYLKKSKNGLFDGPIPKEYLDTTVLETFRLKAMAINQLINESELLTSTISNFDHLFEKDGYYSNYLEATFEEGSGVDIDFENATLFNGKKQGQFFTLENLDQFDTEAIFDHSYYGKYHSDEHPFPIGNLFSLGFKIPYEHIINQYIYLPPKDAGVNNLKKRAKRLNKYANNRKGDKNSIYRNQIHQFEQNLIEEHQELVYYHLNVLGYSEHSDDFGMMCNTIKSAFKKIGVHVKTNSVDRKNLFFGGILGNGVGISSELYSPMSSKMAASLLYSEGGYKNPVHGLHGLRMIDRATHKPLLVSLYREPEKNHWIFNRGMLIASGSGGGKTYFANAYLYAEYREGAEVIILENGNSYDKLTAYLKGFTIEHNDDRPFSFNPFVLDEQDYHMNQDNLQLGEHKLTQLIVLLQLILGHEKTKRSTSSSIIHQTIFERLINGYYQNSEVTDNSNFGFNSFYSYCADALPLLLSEHKINTDTFDCNTALMILGNYAEGGPREYLLNSKDERISKLTGERWIYFKLGNLIDNQQLFPIISFLLMDVFNKKLKDPKKLSINKILNVDEAWNLFDNEIMAQYLNAQSRMARKYGGQPIFISQKVDDFITSKHIGKTLVVNSHIKVLLDMAEYSNSFDDIQEILGLNAKQKQMVLSLNKDTSEKRKYREIAICWKEKVGVYGLETSYSTKCLFETNPNEKALINSLLEKNKNDWKKTALDYKELTTKNESL</sequence>
<keyword evidence="3" id="KW-1185">Reference proteome</keyword>
<gene>
    <name evidence="2" type="ORF">B7P33_07380</name>
</gene>